<name>E0YC81_9ADEN</name>
<accession>E0YC81</accession>
<evidence type="ECO:0000313" key="2">
    <source>
        <dbReference type="Proteomes" id="UP000110521"/>
    </source>
</evidence>
<dbReference type="KEGG" id="vg:9797263"/>
<keyword evidence="2" id="KW-1185">Reference proteome</keyword>
<dbReference type="GeneID" id="9797263"/>
<dbReference type="EMBL" id="GU936707">
    <property type="protein sequence ID" value="ADM53814.1"/>
    <property type="molecule type" value="Genomic_DNA"/>
</dbReference>
<dbReference type="Proteomes" id="UP000110521">
    <property type="component" value="Segment"/>
</dbReference>
<dbReference type="OrthoDB" id="21523at10239"/>
<proteinExistence type="predicted"/>
<organism evidence="1 2">
    <name type="scientific">Turkey adenovirus 1</name>
    <dbReference type="NCBI Taxonomy" id="878329"/>
    <lineage>
        <taxon>Viruses</taxon>
        <taxon>Varidnaviria</taxon>
        <taxon>Bamfordvirae</taxon>
        <taxon>Preplasmiviricota</taxon>
        <taxon>Polisuviricotina</taxon>
        <taxon>Pharingeaviricetes</taxon>
        <taxon>Rowavirales</taxon>
        <taxon>Adenoviridae</taxon>
        <taxon>Aviadenovirus</taxon>
        <taxon>Aviadenovirus gallopavoprimum</taxon>
        <taxon>Turkey aviadenovirus B</taxon>
    </lineage>
</organism>
<dbReference type="RefSeq" id="YP_003933602.1">
    <property type="nucleotide sequence ID" value="NC_014564.2"/>
</dbReference>
<sequence length="347" mass="39621">MVIFYPRATTPLRTPLYNPPVPRPPPVAPPWTPPCTPPCTPTTPYGTPLYTPLDTYFSPAAMAADRFFDWNPRWPFDFGTLSFTTAYPMKEESGEPSYTLPVLSDCIGDTTWFHPLLRDQLGSEFSLRPIVVLGRRIREGDQVYRLVYVTVRGRHREPISANQAVDIWTQYMSRLFRVPTPVAEQLPPAVHQMIDRLCPQMLFISGVGLPVDTVFGLRMALQTMRVHTHRTPQLSHGGLKGVVEMKAPRTLPLLKKPIFTQRELTHMLPKPVFDRFFAQNGPSVVAWKVYHRKGSWETWMTTLPSEQPPADPSAKKQPRPLQDWARLGVVNHCLRLKMAGHNRYTPY</sequence>
<evidence type="ECO:0000313" key="1">
    <source>
        <dbReference type="EMBL" id="ADM53814.1"/>
    </source>
</evidence>
<protein>
    <submittedName>
        <fullName evidence="1">ORF8</fullName>
    </submittedName>
</protein>
<reference evidence="1 2" key="1">
    <citation type="journal article" date="2010" name="Virus Res.">
        <title>The first complete genome sequence of a non-chicken aviadenovirus, proposed to be turkey adenovirus 1.</title>
        <authorList>
            <person name="Kajan G.L."/>
            <person name="Stefancsik R."/>
            <person name="Ursu K."/>
            <person name="Palya V."/>
            <person name="Benko M."/>
        </authorList>
    </citation>
    <scope>NUCLEOTIDE SEQUENCE [LARGE SCALE GENOMIC DNA]</scope>
    <source>
        <strain evidence="1 2">D90/2</strain>
    </source>
</reference>